<feature type="domain" description="TPM" evidence="3">
    <location>
        <begin position="86"/>
        <end position="201"/>
    </location>
</feature>
<comment type="caution">
    <text evidence="4">The sequence shown here is derived from an EMBL/GenBank/DDBJ whole genome shotgun (WGS) entry which is preliminary data.</text>
</comment>
<feature type="compositionally biased region" description="Basic and acidic residues" evidence="1">
    <location>
        <begin position="1"/>
        <end position="10"/>
    </location>
</feature>
<keyword evidence="2" id="KW-1133">Transmembrane helix</keyword>
<proteinExistence type="predicted"/>
<protein>
    <submittedName>
        <fullName evidence="4">TPM domain-containing protein</fullName>
    </submittedName>
</protein>
<keyword evidence="5" id="KW-1185">Reference proteome</keyword>
<dbReference type="Pfam" id="PF04536">
    <property type="entry name" value="TPM_phosphatase"/>
    <property type="match status" value="1"/>
</dbReference>
<dbReference type="InterPro" id="IPR007621">
    <property type="entry name" value="TPM_dom"/>
</dbReference>
<name>A0A4Q5MZU1_9MICO</name>
<dbReference type="AlphaFoldDB" id="A0A4Q5MZU1"/>
<sequence>MRTVTDKDHLVTPGPADRLDPRTSDTPRDVAPVPRRAHPRSSGTRSRRRGRPLRAWVAAAAFVLFAGFGAAPAAADPPLNLPSELVDTAGVLGDRTDDVTQAQADLTDATGLQLFTVFVDSFNGADGVTWATESAELSGLGANDLLLAVAVDDRRYGLVASSDSPISDADQATIRSDVLEPRLSEDDWAGAVIDTADALEQAESGSGVGSSGGGTSLLTVFLIGLAVIGGLLLFRSLRSRSKATGPGGPGGQPAPVDTATLDRQASAALVTLDDELRASEQELGFAQAQFGEEATRTFTTVLAAAKAAGLQAFGLRQRLDDSEPETDEQRRAMLVQILQLCTQADAALDEQTEAFDALRDLQARAPELLEATDRRAVEVSARIAPADEALRRLAETYPTTSLTTVYTNSENASGLLAAARESVAEGRAAVAAGDLAAAVVAARTAENAVAQSVSLLDAIDRAGQELAGATAAITAGIASLGADLDDVARLAPGDPAVGAAAAAAGAARDAARAAGPGSDPLKLLSDLRTAEATLDKALEPARGAAEQAERARGQLAAAVGPLRSRVRAVSDYIETRRGAVGPEARTRLAEAQRLLGEAESLAGTDPPRGLDCAQRADQLAAQAQHLAQQDVQAFEQSRRGGGPGGLGGGSNAGSLILGGILLDSLLRGGGGGGRGGGWGGGGGGFGGGGGGFGGGGGGFGGGGGGFGGGGGRF</sequence>
<evidence type="ECO:0000256" key="2">
    <source>
        <dbReference type="SAM" id="Phobius"/>
    </source>
</evidence>
<reference evidence="4 5" key="1">
    <citation type="submission" date="2019-01" db="EMBL/GenBank/DDBJ databases">
        <title>Novel species of Cellulomonas.</title>
        <authorList>
            <person name="Liu Q."/>
            <person name="Xin Y.-H."/>
        </authorList>
    </citation>
    <scope>NUCLEOTIDE SEQUENCE [LARGE SCALE GENOMIC DNA]</scope>
    <source>
        <strain evidence="4 5">HLT2-17</strain>
    </source>
</reference>
<feature type="transmembrane region" description="Helical" evidence="2">
    <location>
        <begin position="55"/>
        <end position="75"/>
    </location>
</feature>
<feature type="transmembrane region" description="Helical" evidence="2">
    <location>
        <begin position="216"/>
        <end position="234"/>
    </location>
</feature>
<feature type="compositionally biased region" description="Basic residues" evidence="1">
    <location>
        <begin position="35"/>
        <end position="50"/>
    </location>
</feature>
<evidence type="ECO:0000256" key="1">
    <source>
        <dbReference type="SAM" id="MobiDB-lite"/>
    </source>
</evidence>
<organism evidence="4 5">
    <name type="scientific">Pengzhenrongella frigida</name>
    <dbReference type="NCBI Taxonomy" id="1259133"/>
    <lineage>
        <taxon>Bacteria</taxon>
        <taxon>Bacillati</taxon>
        <taxon>Actinomycetota</taxon>
        <taxon>Actinomycetes</taxon>
        <taxon>Micrococcales</taxon>
        <taxon>Pengzhenrongella</taxon>
    </lineage>
</organism>
<keyword evidence="2" id="KW-0472">Membrane</keyword>
<dbReference type="Gene3D" id="3.10.310.50">
    <property type="match status" value="1"/>
</dbReference>
<evidence type="ECO:0000313" key="4">
    <source>
        <dbReference type="EMBL" id="RYV51260.1"/>
    </source>
</evidence>
<dbReference type="Proteomes" id="UP000293764">
    <property type="component" value="Unassembled WGS sequence"/>
</dbReference>
<evidence type="ECO:0000259" key="3">
    <source>
        <dbReference type="Pfam" id="PF04536"/>
    </source>
</evidence>
<keyword evidence="2" id="KW-0812">Transmembrane</keyword>
<dbReference type="OrthoDB" id="5105562at2"/>
<gene>
    <name evidence="4" type="ORF">EUA98_09595</name>
</gene>
<feature type="compositionally biased region" description="Basic and acidic residues" evidence="1">
    <location>
        <begin position="17"/>
        <end position="28"/>
    </location>
</feature>
<accession>A0A4Q5MZU1</accession>
<feature type="region of interest" description="Disordered" evidence="1">
    <location>
        <begin position="1"/>
        <end position="50"/>
    </location>
</feature>
<dbReference type="EMBL" id="SDWW01000019">
    <property type="protein sequence ID" value="RYV51260.1"/>
    <property type="molecule type" value="Genomic_DNA"/>
</dbReference>
<evidence type="ECO:0000313" key="5">
    <source>
        <dbReference type="Proteomes" id="UP000293764"/>
    </source>
</evidence>